<proteinExistence type="predicted"/>
<keyword evidence="2" id="KW-1185">Reference proteome</keyword>
<dbReference type="EMBL" id="RWIS01000023">
    <property type="protein sequence ID" value="RSK23862.1"/>
    <property type="molecule type" value="Genomic_DNA"/>
</dbReference>
<dbReference type="InterPro" id="IPR008868">
    <property type="entry name" value="TniB"/>
</dbReference>
<sequence>MEHLHVDLHGLVQEVAAKRIHNLAVSPVIGYPLAKKAMDRMEDLLVHPPTHRMPNLLLVGNTNNGKTVIAHRFLQQHQAYSLPDEDFVRVPVVMIQAPPMPDEKRFYNGILERLASPYKINDKIDRKQYQVLQLLSTVQARMLIIDEIHHVLAGNLTKQRGFLNVIKYLSNELQIPIVAIGTKDAFRAIHTDPQLANRFEPHLLPRWRDGEDYRRLLSSFEYKLPLKKPSFLESDELSLKILAMSEGAIGEVSALLRLAAIQAIRNGQECITSRLLDKLDWLAPSQRKAQGNKLV</sequence>
<accession>A0A3R9LX62</accession>
<dbReference type="Pfam" id="PF05621">
    <property type="entry name" value="TniB"/>
    <property type="match status" value="1"/>
</dbReference>
<dbReference type="AlphaFoldDB" id="A0A3R9LX62"/>
<dbReference type="RefSeq" id="WP_125433768.1">
    <property type="nucleotide sequence ID" value="NZ_RWIS01000023.1"/>
</dbReference>
<name>A0A3R9LX62_9BACT</name>
<gene>
    <name evidence="1" type="ORF">EI290_21790</name>
</gene>
<dbReference type="OrthoDB" id="14765at2"/>
<dbReference type="InterPro" id="IPR027417">
    <property type="entry name" value="P-loop_NTPase"/>
</dbReference>
<protein>
    <submittedName>
        <fullName evidence="1">AAA family ATPase</fullName>
    </submittedName>
</protein>
<organism evidence="1 2">
    <name type="scientific">Hymenobacter metallilatus</name>
    <dbReference type="NCBI Taxonomy" id="2493666"/>
    <lineage>
        <taxon>Bacteria</taxon>
        <taxon>Pseudomonadati</taxon>
        <taxon>Bacteroidota</taxon>
        <taxon>Cytophagia</taxon>
        <taxon>Cytophagales</taxon>
        <taxon>Hymenobacteraceae</taxon>
        <taxon>Hymenobacter</taxon>
    </lineage>
</organism>
<dbReference type="Proteomes" id="UP000280066">
    <property type="component" value="Unassembled WGS sequence"/>
</dbReference>
<dbReference type="Gene3D" id="3.40.50.300">
    <property type="entry name" value="P-loop containing nucleotide triphosphate hydrolases"/>
    <property type="match status" value="1"/>
</dbReference>
<reference evidence="1 2" key="1">
    <citation type="submission" date="2018-12" db="EMBL/GenBank/DDBJ databases">
        <authorList>
            <person name="Feng G."/>
            <person name="Zhu H."/>
        </authorList>
    </citation>
    <scope>NUCLEOTIDE SEQUENCE [LARGE SCALE GENOMIC DNA]</scope>
    <source>
        <strain evidence="1 2">9PBR-2</strain>
    </source>
</reference>
<evidence type="ECO:0000313" key="2">
    <source>
        <dbReference type="Proteomes" id="UP000280066"/>
    </source>
</evidence>
<evidence type="ECO:0000313" key="1">
    <source>
        <dbReference type="EMBL" id="RSK23862.1"/>
    </source>
</evidence>
<dbReference type="SUPFAM" id="SSF52540">
    <property type="entry name" value="P-loop containing nucleoside triphosphate hydrolases"/>
    <property type="match status" value="1"/>
</dbReference>
<comment type="caution">
    <text evidence="1">The sequence shown here is derived from an EMBL/GenBank/DDBJ whole genome shotgun (WGS) entry which is preliminary data.</text>
</comment>